<dbReference type="InterPro" id="IPR039564">
    <property type="entry name" value="Peptidase_C39-like"/>
</dbReference>
<protein>
    <recommendedName>
        <fullName evidence="2">Peptidase C39-like domain-containing protein</fullName>
    </recommendedName>
</protein>
<comment type="caution">
    <text evidence="3">The sequence shown here is derived from an EMBL/GenBank/DDBJ whole genome shotgun (WGS) entry which is preliminary data.</text>
</comment>
<geneLocation type="plasmid" evidence="3">
    <name>pBEH1</name>
</geneLocation>
<gene>
    <name evidence="3" type="ORF">A3864_16035</name>
</gene>
<evidence type="ECO:0000259" key="2">
    <source>
        <dbReference type="Pfam" id="PF13529"/>
    </source>
</evidence>
<reference evidence="3 4" key="1">
    <citation type="submission" date="2016-03" db="EMBL/GenBank/DDBJ databases">
        <title>Comparison of Bacillus endophyticus and B. anthracis characteristics using whole genome sequence analysis and microbiological techniques.</title>
        <authorList>
            <person name="Lekota K.E."/>
            <person name="Mafofo J."/>
            <person name="Rees J."/>
            <person name="Muchadeyi F.C."/>
            <person name="Madoroba E."/>
            <person name="Van Heerden H."/>
        </authorList>
    </citation>
    <scope>NUCLEOTIDE SEQUENCE [LARGE SCALE GENOMIC DNA]</scope>
    <source>
        <strain evidence="3 4">3631_10C</strain>
        <plasmid evidence="3">pBEH1</plasmid>
    </source>
</reference>
<feature type="signal peptide" evidence="1">
    <location>
        <begin position="1"/>
        <end position="26"/>
    </location>
</feature>
<evidence type="ECO:0000313" key="3">
    <source>
        <dbReference type="EMBL" id="RAS75502.1"/>
    </source>
</evidence>
<sequence length="224" mass="25331">MKIGKALSAIGLGVLMASTYLPSVEAAEQPDRLTTRDRGGTSLTYNIHEIEKVPSHKQAVGDKYDANCALIALTNLILYWDQKYPQLVGTDDWTRVENRLAALSNFDKQGTFYRSQYKPVLEEFIAEHGLSNYLEVKVIQNPTYEDVERYVSQGYPVQLSFNNYSYGAVKGFGDNHSVIIKGVVRMGNVKNVILRSGWKPVPDNAYHRWDDLQAKEQISVIVRK</sequence>
<dbReference type="EMBL" id="LVYK01000036">
    <property type="protein sequence ID" value="RAS75502.1"/>
    <property type="molecule type" value="Genomic_DNA"/>
</dbReference>
<dbReference type="Proteomes" id="UP000250174">
    <property type="component" value="Unassembled WGS sequence"/>
</dbReference>
<feature type="domain" description="Peptidase C39-like" evidence="2">
    <location>
        <begin position="53"/>
        <end position="185"/>
    </location>
</feature>
<dbReference type="RefSeq" id="WP_113765796.1">
    <property type="nucleotide sequence ID" value="NZ_LVYK01000036.1"/>
</dbReference>
<feature type="chain" id="PRO_5043712958" description="Peptidase C39-like domain-containing protein" evidence="1">
    <location>
        <begin position="27"/>
        <end position="224"/>
    </location>
</feature>
<evidence type="ECO:0000256" key="1">
    <source>
        <dbReference type="SAM" id="SignalP"/>
    </source>
</evidence>
<proteinExistence type="predicted"/>
<accession>A0AAX1Q863</accession>
<name>A0AAX1Q863_9BACI</name>
<keyword evidence="1" id="KW-0732">Signal</keyword>
<evidence type="ECO:0000313" key="4">
    <source>
        <dbReference type="Proteomes" id="UP000250174"/>
    </source>
</evidence>
<keyword evidence="3" id="KW-0614">Plasmid</keyword>
<dbReference type="AlphaFoldDB" id="A0AAX1Q863"/>
<organism evidence="3 4">
    <name type="scientific">Priestia endophytica</name>
    <dbReference type="NCBI Taxonomy" id="135735"/>
    <lineage>
        <taxon>Bacteria</taxon>
        <taxon>Bacillati</taxon>
        <taxon>Bacillota</taxon>
        <taxon>Bacilli</taxon>
        <taxon>Bacillales</taxon>
        <taxon>Bacillaceae</taxon>
        <taxon>Priestia</taxon>
    </lineage>
</organism>
<dbReference type="Pfam" id="PF13529">
    <property type="entry name" value="Peptidase_C39_2"/>
    <property type="match status" value="1"/>
</dbReference>